<evidence type="ECO:0000313" key="3">
    <source>
        <dbReference type="Proteomes" id="UP000038009"/>
    </source>
</evidence>
<organism evidence="2 3">
    <name type="scientific">Leptomonas seymouri</name>
    <dbReference type="NCBI Taxonomy" id="5684"/>
    <lineage>
        <taxon>Eukaryota</taxon>
        <taxon>Discoba</taxon>
        <taxon>Euglenozoa</taxon>
        <taxon>Kinetoplastea</taxon>
        <taxon>Metakinetoplastina</taxon>
        <taxon>Trypanosomatida</taxon>
        <taxon>Trypanosomatidae</taxon>
        <taxon>Leishmaniinae</taxon>
        <taxon>Leptomonas</taxon>
    </lineage>
</organism>
<feature type="region of interest" description="Disordered" evidence="1">
    <location>
        <begin position="283"/>
        <end position="310"/>
    </location>
</feature>
<dbReference type="Proteomes" id="UP000038009">
    <property type="component" value="Unassembled WGS sequence"/>
</dbReference>
<keyword evidence="3" id="KW-1185">Reference proteome</keyword>
<dbReference type="OrthoDB" id="266597at2759"/>
<dbReference type="OMA" id="FQYGCGD"/>
<dbReference type="EMBL" id="LJSK01000080">
    <property type="protein sequence ID" value="KPI87604.1"/>
    <property type="molecule type" value="Genomic_DNA"/>
</dbReference>
<dbReference type="AlphaFoldDB" id="A0A0N1PDV8"/>
<comment type="caution">
    <text evidence="2">The sequence shown here is derived from an EMBL/GenBank/DDBJ whole genome shotgun (WGS) entry which is preliminary data.</text>
</comment>
<feature type="region of interest" description="Disordered" evidence="1">
    <location>
        <begin position="146"/>
        <end position="165"/>
    </location>
</feature>
<evidence type="ECO:0000313" key="2">
    <source>
        <dbReference type="EMBL" id="KPI87604.1"/>
    </source>
</evidence>
<protein>
    <submittedName>
        <fullName evidence="2">Uncharacterized protein</fullName>
    </submittedName>
</protein>
<sequence length="583" mass="61513">MRQASTRGSVSSASAAGAKGASFWQRLQALQPTLSVSTANIIAPPTTPSFMSYSLVVVPPPVPAATASFESHISTLLAHVPHPVFLTCTSYSPYFSDPAAEAHATHPASASEGAVSSTQQALAYLHAELPDDAGLVLTVTGTRTTTAASEGHKHTSHNIGGGGAASTLTGASQAGIRGVMHDVTRRTASSVGASGLERQRGVGLMVLRGDDGGYTRRCMAEGITTHADSSSTSPNPYAVFADGAALLRFIRSEQMAEGSDAVRDLCLMTGGYAQGHVLDRVWGTDTSQSDNDESEVSENQAHGTGASVSHQTRHSLQFLAHLEKAYADTEAQLRHAQGPHGAPRPASVETCRETADALLAQLSAVRQLWLTPSRYSAEARAACTRQLIEDKVLLRGSDAQGSCGGAHVIVTQMLASAQEFTAYVDDVQRALKDVVGDLASEPQEGAPLPWKACLILVPALMAPLRAEQFLRTTLQLKVIPSAPLQAALLTYSDALKSARSQLENASSSAAAAHRRDGRHDNTAVEIFHKAKEEAEVVFQRAMEDFTVALASELHALGYTHINFSAFQYGCGPAIGRVVARLPH</sequence>
<feature type="compositionally biased region" description="Polar residues" evidence="1">
    <location>
        <begin position="297"/>
        <end position="310"/>
    </location>
</feature>
<gene>
    <name evidence="2" type="ORF">ABL78_3313</name>
</gene>
<evidence type="ECO:0000256" key="1">
    <source>
        <dbReference type="SAM" id="MobiDB-lite"/>
    </source>
</evidence>
<name>A0A0N1PDV8_LEPSE</name>
<accession>A0A0N1PDV8</accession>
<reference evidence="2 3" key="1">
    <citation type="journal article" date="2015" name="PLoS Pathog.">
        <title>Leptomonas seymouri: Adaptations to the Dixenous Life Cycle Analyzed by Genome Sequencing, Transcriptome Profiling and Co-infection with Leishmania donovani.</title>
        <authorList>
            <person name="Kraeva N."/>
            <person name="Butenko A."/>
            <person name="Hlavacova J."/>
            <person name="Kostygov A."/>
            <person name="Myskova J."/>
            <person name="Grybchuk D."/>
            <person name="Lestinova T."/>
            <person name="Votypka J."/>
            <person name="Volf P."/>
            <person name="Opperdoes F."/>
            <person name="Flegontov P."/>
            <person name="Lukes J."/>
            <person name="Yurchenko V."/>
        </authorList>
    </citation>
    <scope>NUCLEOTIDE SEQUENCE [LARGE SCALE GENOMIC DNA]</scope>
    <source>
        <strain evidence="2 3">ATCC 30220</strain>
    </source>
</reference>
<dbReference type="VEuPathDB" id="TriTrypDB:Lsey_0080_0110"/>
<proteinExistence type="predicted"/>